<protein>
    <recommendedName>
        <fullName evidence="4">Pentatricopeptide repeat-containing protein</fullName>
    </recommendedName>
</protein>
<gene>
    <name evidence="2" type="ORF">VFH_V187040</name>
</gene>
<name>A0AAV1B2D3_VICFA</name>
<dbReference type="Pfam" id="PF13041">
    <property type="entry name" value="PPR_2"/>
    <property type="match status" value="1"/>
</dbReference>
<evidence type="ECO:0000313" key="3">
    <source>
        <dbReference type="Proteomes" id="UP001157006"/>
    </source>
</evidence>
<proteinExistence type="predicted"/>
<keyword evidence="1" id="KW-0677">Repeat</keyword>
<evidence type="ECO:0008006" key="4">
    <source>
        <dbReference type="Google" id="ProtNLM"/>
    </source>
</evidence>
<dbReference type="EMBL" id="OX451740">
    <property type="protein sequence ID" value="CAI8615603.1"/>
    <property type="molecule type" value="Genomic_DNA"/>
</dbReference>
<dbReference type="Gene3D" id="1.25.40.10">
    <property type="entry name" value="Tetratricopeptide repeat domain"/>
    <property type="match status" value="1"/>
</dbReference>
<sequence length="107" mass="12233">MMRMYVQMGRPNDALNMLVEMIHSGWGRPDNFTYSIVIKACSELFFDMGVGVHRQALKYGFDRDVLVQNSLLAMCMVAGEKEAARLTFDLMLEPTVLSWKSLINGYF</sequence>
<organism evidence="2 3">
    <name type="scientific">Vicia faba</name>
    <name type="common">Broad bean</name>
    <name type="synonym">Faba vulgaris</name>
    <dbReference type="NCBI Taxonomy" id="3906"/>
    <lineage>
        <taxon>Eukaryota</taxon>
        <taxon>Viridiplantae</taxon>
        <taxon>Streptophyta</taxon>
        <taxon>Embryophyta</taxon>
        <taxon>Tracheophyta</taxon>
        <taxon>Spermatophyta</taxon>
        <taxon>Magnoliopsida</taxon>
        <taxon>eudicotyledons</taxon>
        <taxon>Gunneridae</taxon>
        <taxon>Pentapetalae</taxon>
        <taxon>rosids</taxon>
        <taxon>fabids</taxon>
        <taxon>Fabales</taxon>
        <taxon>Fabaceae</taxon>
        <taxon>Papilionoideae</taxon>
        <taxon>50 kb inversion clade</taxon>
        <taxon>NPAAA clade</taxon>
        <taxon>Hologalegina</taxon>
        <taxon>IRL clade</taxon>
        <taxon>Fabeae</taxon>
        <taxon>Vicia</taxon>
    </lineage>
</organism>
<dbReference type="PANTHER" id="PTHR47926">
    <property type="entry name" value="PENTATRICOPEPTIDE REPEAT-CONTAINING PROTEIN"/>
    <property type="match status" value="1"/>
</dbReference>
<dbReference type="InterPro" id="IPR011990">
    <property type="entry name" value="TPR-like_helical_dom_sf"/>
</dbReference>
<evidence type="ECO:0000313" key="2">
    <source>
        <dbReference type="EMBL" id="CAI8615603.1"/>
    </source>
</evidence>
<dbReference type="Pfam" id="PF13812">
    <property type="entry name" value="PPR_3"/>
    <property type="match status" value="1"/>
</dbReference>
<dbReference type="NCBIfam" id="TIGR00756">
    <property type="entry name" value="PPR"/>
    <property type="match status" value="1"/>
</dbReference>
<dbReference type="GO" id="GO:0003723">
    <property type="term" value="F:RNA binding"/>
    <property type="evidence" value="ECO:0007669"/>
    <property type="project" value="InterPro"/>
</dbReference>
<dbReference type="Proteomes" id="UP001157006">
    <property type="component" value="Chromosome 5"/>
</dbReference>
<dbReference type="InterPro" id="IPR002885">
    <property type="entry name" value="PPR_rpt"/>
</dbReference>
<dbReference type="AlphaFoldDB" id="A0AAV1B2D3"/>
<dbReference type="InterPro" id="IPR046960">
    <property type="entry name" value="PPR_At4g14850-like_plant"/>
</dbReference>
<keyword evidence="3" id="KW-1185">Reference proteome</keyword>
<dbReference type="GO" id="GO:0009451">
    <property type="term" value="P:RNA modification"/>
    <property type="evidence" value="ECO:0007669"/>
    <property type="project" value="InterPro"/>
</dbReference>
<accession>A0AAV1B2D3</accession>
<evidence type="ECO:0000256" key="1">
    <source>
        <dbReference type="ARBA" id="ARBA00022737"/>
    </source>
</evidence>
<reference evidence="2 3" key="1">
    <citation type="submission" date="2023-01" db="EMBL/GenBank/DDBJ databases">
        <authorList>
            <person name="Kreplak J."/>
        </authorList>
    </citation>
    <scope>NUCLEOTIDE SEQUENCE [LARGE SCALE GENOMIC DNA]</scope>
</reference>